<gene>
    <name evidence="2" type="ORF">DBR06_SOUSAS110559</name>
</gene>
<evidence type="ECO:0000256" key="1">
    <source>
        <dbReference type="SAM" id="MobiDB-lite"/>
    </source>
</evidence>
<organism evidence="2 3">
    <name type="scientific">Sousa chinensis</name>
    <name type="common">Indo-pacific humpbacked dolphin</name>
    <name type="synonym">Steno chinensis</name>
    <dbReference type="NCBI Taxonomy" id="103600"/>
    <lineage>
        <taxon>Eukaryota</taxon>
        <taxon>Metazoa</taxon>
        <taxon>Chordata</taxon>
        <taxon>Craniata</taxon>
        <taxon>Vertebrata</taxon>
        <taxon>Euteleostomi</taxon>
        <taxon>Mammalia</taxon>
        <taxon>Eutheria</taxon>
        <taxon>Laurasiatheria</taxon>
        <taxon>Artiodactyla</taxon>
        <taxon>Whippomorpha</taxon>
        <taxon>Cetacea</taxon>
        <taxon>Odontoceti</taxon>
        <taxon>Delphinidae</taxon>
        <taxon>Sousa</taxon>
    </lineage>
</organism>
<name>A0A484GSB3_SOUCH</name>
<protein>
    <submittedName>
        <fullName evidence="2">Uncharacterized protein</fullName>
    </submittedName>
</protein>
<dbReference type="Proteomes" id="UP000295264">
    <property type="component" value="Unassembled WGS sequence"/>
</dbReference>
<keyword evidence="3" id="KW-1185">Reference proteome</keyword>
<evidence type="ECO:0000313" key="2">
    <source>
        <dbReference type="EMBL" id="TEA38632.1"/>
    </source>
</evidence>
<feature type="region of interest" description="Disordered" evidence="1">
    <location>
        <begin position="1"/>
        <end position="30"/>
    </location>
</feature>
<proteinExistence type="predicted"/>
<feature type="compositionally biased region" description="Basic and acidic residues" evidence="1">
    <location>
        <begin position="1"/>
        <end position="27"/>
    </location>
</feature>
<reference evidence="2 3" key="1">
    <citation type="journal article" date="2018" name="Genomics">
        <title>Molecular footprints of inshore aquatic adaptation in Indo-Pacific humpback dolphin (Sousa chinensis).</title>
        <authorList>
            <person name="Ming Y."/>
            <person name="Jian J."/>
            <person name="Yu F."/>
            <person name="Yu X."/>
            <person name="Wang J."/>
            <person name="Liu W."/>
        </authorList>
    </citation>
    <scope>NUCLEOTIDE SEQUENCE [LARGE SCALE GENOMIC DNA]</scope>
    <source>
        <strain evidence="2">MY-2018</strain>
        <tissue evidence="2">Skin</tissue>
    </source>
</reference>
<dbReference type="EMBL" id="QWLN02004798">
    <property type="protein sequence ID" value="TEA38632.1"/>
    <property type="molecule type" value="Genomic_DNA"/>
</dbReference>
<comment type="caution">
    <text evidence="2">The sequence shown here is derived from an EMBL/GenBank/DDBJ whole genome shotgun (WGS) entry which is preliminary data.</text>
</comment>
<sequence length="85" mass="9699">KGEPDEALEQRQNQRQDLRDERVRGIETAENGTNLTSNCLISLEPEQSEQRDKFSVSDIIRLGSESLSLLLEMYPSKHTFSCSRS</sequence>
<accession>A0A484GSB3</accession>
<feature type="non-terminal residue" evidence="2">
    <location>
        <position position="1"/>
    </location>
</feature>
<dbReference type="AlphaFoldDB" id="A0A484GSB3"/>
<evidence type="ECO:0000313" key="3">
    <source>
        <dbReference type="Proteomes" id="UP000295264"/>
    </source>
</evidence>